<evidence type="ECO:0000313" key="3">
    <source>
        <dbReference type="Proteomes" id="UP000703269"/>
    </source>
</evidence>
<dbReference type="Proteomes" id="UP000703269">
    <property type="component" value="Unassembled WGS sequence"/>
</dbReference>
<feature type="transmembrane region" description="Helical" evidence="1">
    <location>
        <begin position="146"/>
        <end position="168"/>
    </location>
</feature>
<comment type="caution">
    <text evidence="2">The sequence shown here is derived from an EMBL/GenBank/DDBJ whole genome shotgun (WGS) entry which is preliminary data.</text>
</comment>
<dbReference type="AlphaFoldDB" id="A0A9P3G1F0"/>
<sequence length="304" mass="33485">MRRLRRASKALAATRKKWILLAACLLMYANAATHFGLTLASLFEDNRRSNSIQQMLYDCFPSVGYDDECPSLAVPDSYLYPSATTSSTQTTLTVLLSLNMVLGDAIVLWRAWVLWQDNRTVKGISLVLMTGTSSTLQAGFEDFPASFAVFFSWCTNIWSTTLIAVRAWQHRRQIGAQLHSGGRTRAQTALLLLIESGVLYTLFWTPLAVYAALDIATSLDGTYYDTPSDMRDRFMGAMAAVQAGVLIDIVGMYPTAVILLVEASSQYAQRTLSLGDIPTLLPQSDHRARLRAIPISETRAVPGG</sequence>
<feature type="transmembrane region" description="Helical" evidence="1">
    <location>
        <begin position="189"/>
        <end position="213"/>
    </location>
</feature>
<proteinExistence type="predicted"/>
<dbReference type="EMBL" id="BPQB01000006">
    <property type="protein sequence ID" value="GJE87247.1"/>
    <property type="molecule type" value="Genomic_DNA"/>
</dbReference>
<evidence type="ECO:0000256" key="1">
    <source>
        <dbReference type="SAM" id="Phobius"/>
    </source>
</evidence>
<evidence type="ECO:0000313" key="2">
    <source>
        <dbReference type="EMBL" id="GJE87247.1"/>
    </source>
</evidence>
<keyword evidence="1" id="KW-1133">Transmembrane helix</keyword>
<protein>
    <submittedName>
        <fullName evidence="2">Uncharacterized protein</fullName>
    </submittedName>
</protein>
<dbReference type="OrthoDB" id="3214103at2759"/>
<keyword evidence="1" id="KW-0472">Membrane</keyword>
<reference evidence="2 3" key="1">
    <citation type="submission" date="2021-08" db="EMBL/GenBank/DDBJ databases">
        <title>Draft Genome Sequence of Phanerochaete sordida strain YK-624.</title>
        <authorList>
            <person name="Mori T."/>
            <person name="Dohra H."/>
            <person name="Suzuki T."/>
            <person name="Kawagishi H."/>
            <person name="Hirai H."/>
        </authorList>
    </citation>
    <scope>NUCLEOTIDE SEQUENCE [LARGE SCALE GENOMIC DNA]</scope>
    <source>
        <strain evidence="2 3">YK-624</strain>
    </source>
</reference>
<gene>
    <name evidence="2" type="ORF">PsYK624_033300</name>
</gene>
<keyword evidence="1" id="KW-0812">Transmembrane</keyword>
<feature type="transmembrane region" description="Helical" evidence="1">
    <location>
        <begin position="90"/>
        <end position="109"/>
    </location>
</feature>
<name>A0A9P3G1F0_9APHY</name>
<accession>A0A9P3G1F0</accession>
<keyword evidence="3" id="KW-1185">Reference proteome</keyword>
<organism evidence="2 3">
    <name type="scientific">Phanerochaete sordida</name>
    <dbReference type="NCBI Taxonomy" id="48140"/>
    <lineage>
        <taxon>Eukaryota</taxon>
        <taxon>Fungi</taxon>
        <taxon>Dikarya</taxon>
        <taxon>Basidiomycota</taxon>
        <taxon>Agaricomycotina</taxon>
        <taxon>Agaricomycetes</taxon>
        <taxon>Polyporales</taxon>
        <taxon>Phanerochaetaceae</taxon>
        <taxon>Phanerochaete</taxon>
    </lineage>
</organism>
<feature type="transmembrane region" description="Helical" evidence="1">
    <location>
        <begin position="233"/>
        <end position="261"/>
    </location>
</feature>
<feature type="transmembrane region" description="Helical" evidence="1">
    <location>
        <begin position="121"/>
        <end position="140"/>
    </location>
</feature>